<evidence type="ECO:0000313" key="2">
    <source>
        <dbReference type="EMBL" id="OHU77374.1"/>
    </source>
</evidence>
<accession>A0A1S1LX62</accession>
<organism evidence="2 3">
    <name type="scientific">Mycobacteroides chelonae</name>
    <name type="common">Mycobacterium chelonae</name>
    <dbReference type="NCBI Taxonomy" id="1774"/>
    <lineage>
        <taxon>Bacteria</taxon>
        <taxon>Bacillati</taxon>
        <taxon>Actinomycetota</taxon>
        <taxon>Actinomycetes</taxon>
        <taxon>Mycobacteriales</taxon>
        <taxon>Mycobacteriaceae</taxon>
        <taxon>Mycobacteroides</taxon>
    </lineage>
</organism>
<keyword evidence="1" id="KW-0812">Transmembrane</keyword>
<dbReference type="InterPro" id="IPR058714">
    <property type="entry name" value="LpqS"/>
</dbReference>
<protein>
    <submittedName>
        <fullName evidence="2">Uncharacterized protein</fullName>
    </submittedName>
</protein>
<gene>
    <name evidence="2" type="ORF">BKG84_02110</name>
</gene>
<dbReference type="AlphaFoldDB" id="A0A1S1LX62"/>
<evidence type="ECO:0000313" key="3">
    <source>
        <dbReference type="Proteomes" id="UP000179441"/>
    </source>
</evidence>
<dbReference type="Proteomes" id="UP000179441">
    <property type="component" value="Unassembled WGS sequence"/>
</dbReference>
<keyword evidence="3" id="KW-1185">Reference proteome</keyword>
<dbReference type="RefSeq" id="WP_070951109.1">
    <property type="nucleotide sequence ID" value="NZ_CP050145.1"/>
</dbReference>
<feature type="transmembrane region" description="Helical" evidence="1">
    <location>
        <begin position="96"/>
        <end position="116"/>
    </location>
</feature>
<keyword evidence="1" id="KW-0472">Membrane</keyword>
<dbReference type="Pfam" id="PF26327">
    <property type="entry name" value="LpqS"/>
    <property type="match status" value="1"/>
</dbReference>
<sequence length="145" mass="14913">MAIRAQGRGRLALVALLLGVGILLPTVLHCIPGDKRPSPLAAHHLSLVAPTATAPASDLSAAADHAYADNALRKGLCQGVDGLAAALRGEHQLRPLMALFATIAAAALAVPPFSGISRGPPLRVRTAASPRSGRVLLTDLCISRR</sequence>
<comment type="caution">
    <text evidence="2">The sequence shown here is derived from an EMBL/GenBank/DDBJ whole genome shotgun (WGS) entry which is preliminary data.</text>
</comment>
<name>A0A1S1LX62_MYCCH</name>
<evidence type="ECO:0000256" key="1">
    <source>
        <dbReference type="SAM" id="Phobius"/>
    </source>
</evidence>
<keyword evidence="1" id="KW-1133">Transmembrane helix</keyword>
<dbReference type="EMBL" id="MLIS01000001">
    <property type="protein sequence ID" value="OHU77374.1"/>
    <property type="molecule type" value="Genomic_DNA"/>
</dbReference>
<reference evidence="2 3" key="1">
    <citation type="submission" date="2016-10" db="EMBL/GenBank/DDBJ databases">
        <title>Evaluation of Human, Veterinary and Environmental Mycobacterium chelonae Isolates by Core Genome Phylogenomic Analysis, Targeted Gene Comparison, and Anti-microbial Susceptibility Patterns: A Tale of Mistaken Identities.</title>
        <authorList>
            <person name="Fogelson S.B."/>
            <person name="Camus A.C."/>
            <person name="Lorenz W."/>
            <person name="Vasireddy R."/>
            <person name="Vasireddy S."/>
            <person name="Smith T."/>
            <person name="Brown-Elliott B.A."/>
            <person name="Wallace R.J.Jr."/>
            <person name="Hasan N.A."/>
            <person name="Reischl U."/>
            <person name="Sanchez S."/>
        </authorList>
    </citation>
    <scope>NUCLEOTIDE SEQUENCE [LARGE SCALE GENOMIC DNA]</scope>
    <source>
        <strain evidence="2 3">15518</strain>
    </source>
</reference>
<proteinExistence type="predicted"/>